<proteinExistence type="predicted"/>
<dbReference type="Proteomes" id="UP000198897">
    <property type="component" value="Unassembled WGS sequence"/>
</dbReference>
<dbReference type="EMBL" id="FOOG01000058">
    <property type="protein sequence ID" value="SFG57314.1"/>
    <property type="molecule type" value="Genomic_DNA"/>
</dbReference>
<evidence type="ECO:0000313" key="1">
    <source>
        <dbReference type="EMBL" id="SFG57314.1"/>
    </source>
</evidence>
<organism evidence="1 2">
    <name type="scientific">Halobacillus alkaliphilus</name>
    <dbReference type="NCBI Taxonomy" id="396056"/>
    <lineage>
        <taxon>Bacteria</taxon>
        <taxon>Bacillati</taxon>
        <taxon>Bacillota</taxon>
        <taxon>Bacilli</taxon>
        <taxon>Bacillales</taxon>
        <taxon>Bacillaceae</taxon>
        <taxon>Halobacillus</taxon>
    </lineage>
</organism>
<protein>
    <submittedName>
        <fullName evidence="1">Uncharacterized protein</fullName>
    </submittedName>
</protein>
<evidence type="ECO:0000313" key="2">
    <source>
        <dbReference type="Proteomes" id="UP000198897"/>
    </source>
</evidence>
<sequence>LVIVYHLLTKREMYKEQGANHYNQQALEAKKQKAIKSLQRLGFVVDLSPQSA</sequence>
<gene>
    <name evidence="1" type="ORF">SAMN05216353_1581</name>
</gene>
<keyword evidence="2" id="KW-1185">Reference proteome</keyword>
<reference evidence="2" key="1">
    <citation type="submission" date="2016-10" db="EMBL/GenBank/DDBJ databases">
        <authorList>
            <person name="Varghese N."/>
            <person name="Submissions S."/>
        </authorList>
    </citation>
    <scope>NUCLEOTIDE SEQUENCE [LARGE SCALE GENOMIC DNA]</scope>
    <source>
        <strain evidence="2">FP5</strain>
    </source>
</reference>
<feature type="non-terminal residue" evidence="1">
    <location>
        <position position="1"/>
    </location>
</feature>
<dbReference type="AlphaFoldDB" id="A0A1I2SX82"/>
<name>A0A1I2SX82_9BACI</name>
<accession>A0A1I2SX82</accession>